<sequence>REASRVLLAKTKKKVRLPQVLSSPQSSTEESPFNLVYDTDTIIPMEIDKLSLRQQQYDEKGNQDCLGTSLYQLVEKQENA</sequence>
<dbReference type="AlphaFoldDB" id="A0A0S3STQ8"/>
<protein>
    <submittedName>
        <fullName evidence="1">Uncharacterized protein</fullName>
    </submittedName>
</protein>
<gene>
    <name evidence="1" type="primary">Vigan.08G312200</name>
    <name evidence="1" type="ORF">VIGAN_08312200</name>
</gene>
<name>A0A0S3STQ8_PHAAN</name>
<reference evidence="1 2" key="1">
    <citation type="journal article" date="2015" name="Sci. Rep.">
        <title>The power of single molecule real-time sequencing technology in the de novo assembly of a eukaryotic genome.</title>
        <authorList>
            <person name="Sakai H."/>
            <person name="Naito K."/>
            <person name="Ogiso-Tanaka E."/>
            <person name="Takahashi Y."/>
            <person name="Iseki K."/>
            <person name="Muto C."/>
            <person name="Satou K."/>
            <person name="Teruya K."/>
            <person name="Shiroma A."/>
            <person name="Shimoji M."/>
            <person name="Hirano T."/>
            <person name="Itoh T."/>
            <person name="Kaga A."/>
            <person name="Tomooka N."/>
        </authorList>
    </citation>
    <scope>NUCLEOTIDE SEQUENCE [LARGE SCALE GENOMIC DNA]</scope>
    <source>
        <strain evidence="2">cv. Shumari</strain>
    </source>
</reference>
<dbReference type="OrthoDB" id="1739513at2759"/>
<feature type="non-terminal residue" evidence="1">
    <location>
        <position position="1"/>
    </location>
</feature>
<evidence type="ECO:0000313" key="2">
    <source>
        <dbReference type="Proteomes" id="UP000291084"/>
    </source>
</evidence>
<evidence type="ECO:0000313" key="1">
    <source>
        <dbReference type="EMBL" id="BAT96219.1"/>
    </source>
</evidence>
<dbReference type="EMBL" id="AP015041">
    <property type="protein sequence ID" value="BAT96219.1"/>
    <property type="molecule type" value="Genomic_DNA"/>
</dbReference>
<organism evidence="1 2">
    <name type="scientific">Vigna angularis var. angularis</name>
    <dbReference type="NCBI Taxonomy" id="157739"/>
    <lineage>
        <taxon>Eukaryota</taxon>
        <taxon>Viridiplantae</taxon>
        <taxon>Streptophyta</taxon>
        <taxon>Embryophyta</taxon>
        <taxon>Tracheophyta</taxon>
        <taxon>Spermatophyta</taxon>
        <taxon>Magnoliopsida</taxon>
        <taxon>eudicotyledons</taxon>
        <taxon>Gunneridae</taxon>
        <taxon>Pentapetalae</taxon>
        <taxon>rosids</taxon>
        <taxon>fabids</taxon>
        <taxon>Fabales</taxon>
        <taxon>Fabaceae</taxon>
        <taxon>Papilionoideae</taxon>
        <taxon>50 kb inversion clade</taxon>
        <taxon>NPAAA clade</taxon>
        <taxon>indigoferoid/millettioid clade</taxon>
        <taxon>Phaseoleae</taxon>
        <taxon>Vigna</taxon>
    </lineage>
</organism>
<accession>A0A0S3STQ8</accession>
<keyword evidence="2" id="KW-1185">Reference proteome</keyword>
<dbReference type="Proteomes" id="UP000291084">
    <property type="component" value="Chromosome 8"/>
</dbReference>
<proteinExistence type="predicted"/>